<dbReference type="PANTHER" id="PTHR30055">
    <property type="entry name" value="HTH-TYPE TRANSCRIPTIONAL REGULATOR RUTR"/>
    <property type="match status" value="1"/>
</dbReference>
<feature type="coiled-coil region" evidence="5">
    <location>
        <begin position="80"/>
        <end position="107"/>
    </location>
</feature>
<dbReference type="PROSITE" id="PS50977">
    <property type="entry name" value="HTH_TETR_2"/>
    <property type="match status" value="1"/>
</dbReference>
<dbReference type="Pfam" id="PF21943">
    <property type="entry name" value="TetR_C_46"/>
    <property type="match status" value="1"/>
</dbReference>
<evidence type="ECO:0000313" key="8">
    <source>
        <dbReference type="Proteomes" id="UP000308760"/>
    </source>
</evidence>
<dbReference type="Proteomes" id="UP000308760">
    <property type="component" value="Unassembled WGS sequence"/>
</dbReference>
<evidence type="ECO:0000259" key="6">
    <source>
        <dbReference type="PROSITE" id="PS50977"/>
    </source>
</evidence>
<dbReference type="PROSITE" id="PS01081">
    <property type="entry name" value="HTH_TETR_1"/>
    <property type="match status" value="1"/>
</dbReference>
<keyword evidence="8" id="KW-1185">Reference proteome</keyword>
<protein>
    <submittedName>
        <fullName evidence="7">TetR/AcrR family transcriptional regulator</fullName>
    </submittedName>
</protein>
<dbReference type="InterPro" id="IPR001647">
    <property type="entry name" value="HTH_TetR"/>
</dbReference>
<dbReference type="InterPro" id="IPR050109">
    <property type="entry name" value="HTH-type_TetR-like_transc_reg"/>
</dbReference>
<gene>
    <name evidence="7" type="ORF">FAB82_02785</name>
</gene>
<dbReference type="OrthoDB" id="70491at2"/>
<keyword evidence="2 4" id="KW-0238">DNA-binding</keyword>
<evidence type="ECO:0000256" key="3">
    <source>
        <dbReference type="ARBA" id="ARBA00023163"/>
    </source>
</evidence>
<dbReference type="InterPro" id="IPR009057">
    <property type="entry name" value="Homeodomain-like_sf"/>
</dbReference>
<reference evidence="8" key="1">
    <citation type="submission" date="2019-04" db="EMBL/GenBank/DDBJ databases">
        <title>Nocardioides xinjiangensis sp. nov.</title>
        <authorList>
            <person name="Liu S."/>
        </authorList>
    </citation>
    <scope>NUCLEOTIDE SEQUENCE [LARGE SCALE GENOMIC DNA]</scope>
    <source>
        <strain evidence="8">18</strain>
    </source>
</reference>
<dbReference type="PRINTS" id="PR00455">
    <property type="entry name" value="HTHTETR"/>
</dbReference>
<comment type="caution">
    <text evidence="7">The sequence shown here is derived from an EMBL/GenBank/DDBJ whole genome shotgun (WGS) entry which is preliminary data.</text>
</comment>
<dbReference type="RefSeq" id="WP_136533014.1">
    <property type="nucleotide sequence ID" value="NZ_STGY01000007.1"/>
</dbReference>
<dbReference type="SUPFAM" id="SSF48498">
    <property type="entry name" value="Tetracyclin repressor-like, C-terminal domain"/>
    <property type="match status" value="1"/>
</dbReference>
<dbReference type="FunFam" id="1.10.10.60:FF:000141">
    <property type="entry name" value="TetR family transcriptional regulator"/>
    <property type="match status" value="1"/>
</dbReference>
<keyword evidence="3" id="KW-0804">Transcription</keyword>
<evidence type="ECO:0000256" key="4">
    <source>
        <dbReference type="PROSITE-ProRule" id="PRU00335"/>
    </source>
</evidence>
<dbReference type="GO" id="GO:0003700">
    <property type="term" value="F:DNA-binding transcription factor activity"/>
    <property type="evidence" value="ECO:0007669"/>
    <property type="project" value="TreeGrafter"/>
</dbReference>
<dbReference type="GO" id="GO:0045892">
    <property type="term" value="P:negative regulation of DNA-templated transcription"/>
    <property type="evidence" value="ECO:0007669"/>
    <property type="project" value="UniProtKB-ARBA"/>
</dbReference>
<dbReference type="AlphaFoldDB" id="A0A4S8QEY9"/>
<dbReference type="InterPro" id="IPR054129">
    <property type="entry name" value="DesT_TetR_C"/>
</dbReference>
<dbReference type="InterPro" id="IPR036271">
    <property type="entry name" value="Tet_transcr_reg_TetR-rel_C_sf"/>
</dbReference>
<evidence type="ECO:0000256" key="2">
    <source>
        <dbReference type="ARBA" id="ARBA00023125"/>
    </source>
</evidence>
<organism evidence="7 8">
    <name type="scientific">Glycomyces buryatensis</name>
    <dbReference type="NCBI Taxonomy" id="2570927"/>
    <lineage>
        <taxon>Bacteria</taxon>
        <taxon>Bacillati</taxon>
        <taxon>Actinomycetota</taxon>
        <taxon>Actinomycetes</taxon>
        <taxon>Glycomycetales</taxon>
        <taxon>Glycomycetaceae</taxon>
        <taxon>Glycomyces</taxon>
    </lineage>
</organism>
<sequence length="222" mass="24595">MNDTRRGAGVNSAGEGRIRLPRSERRAQLLQAAQDVFVSRGYHATSMDDIAERAGVSKPVLYQHFTSKLELYLALLDGRANELVTRIREAIDNAEDNKERVNEAMRAYFDFVDAQGEAFRLVFESDQRNDPEVSARVLRMEAECVAALSDTIMADTQVEKARAELLATGLVGAAEVAARKWIASGRVVPKEDAVQLMSALAWRGISHFPIEGEESERSLEGK</sequence>
<accession>A0A4S8QEY9</accession>
<feature type="domain" description="HTH tetR-type" evidence="6">
    <location>
        <begin position="23"/>
        <end position="83"/>
    </location>
</feature>
<reference evidence="7 8" key="2">
    <citation type="submission" date="2019-05" db="EMBL/GenBank/DDBJ databases">
        <title>Glycomyces buryatensis sp. nov.</title>
        <authorList>
            <person name="Nikitina E."/>
        </authorList>
    </citation>
    <scope>NUCLEOTIDE SEQUENCE [LARGE SCALE GENOMIC DNA]</scope>
    <source>
        <strain evidence="7 8">18</strain>
    </source>
</reference>
<feature type="DNA-binding region" description="H-T-H motif" evidence="4">
    <location>
        <begin position="46"/>
        <end position="65"/>
    </location>
</feature>
<proteinExistence type="predicted"/>
<dbReference type="InterPro" id="IPR023772">
    <property type="entry name" value="DNA-bd_HTH_TetR-type_CS"/>
</dbReference>
<evidence type="ECO:0000313" key="7">
    <source>
        <dbReference type="EMBL" id="THV43173.1"/>
    </source>
</evidence>
<dbReference type="Pfam" id="PF00440">
    <property type="entry name" value="TetR_N"/>
    <property type="match status" value="1"/>
</dbReference>
<evidence type="ECO:0000256" key="5">
    <source>
        <dbReference type="SAM" id="Coils"/>
    </source>
</evidence>
<evidence type="ECO:0000256" key="1">
    <source>
        <dbReference type="ARBA" id="ARBA00023015"/>
    </source>
</evidence>
<dbReference type="EMBL" id="STGY01000007">
    <property type="protein sequence ID" value="THV43173.1"/>
    <property type="molecule type" value="Genomic_DNA"/>
</dbReference>
<dbReference type="SUPFAM" id="SSF46689">
    <property type="entry name" value="Homeodomain-like"/>
    <property type="match status" value="1"/>
</dbReference>
<keyword evidence="5" id="KW-0175">Coiled coil</keyword>
<dbReference type="GO" id="GO:0000976">
    <property type="term" value="F:transcription cis-regulatory region binding"/>
    <property type="evidence" value="ECO:0007669"/>
    <property type="project" value="TreeGrafter"/>
</dbReference>
<keyword evidence="1" id="KW-0805">Transcription regulation</keyword>
<name>A0A4S8QEY9_9ACTN</name>
<dbReference type="PANTHER" id="PTHR30055:SF160">
    <property type="entry name" value="TRANSCRIPTIONAL REGULATORY PROTEIN (PROBABLY ASNC-FAMILY)-RELATED"/>
    <property type="match status" value="1"/>
</dbReference>
<dbReference type="Gene3D" id="1.10.357.10">
    <property type="entry name" value="Tetracycline Repressor, domain 2"/>
    <property type="match status" value="1"/>
</dbReference>